<dbReference type="Pfam" id="PF09586">
    <property type="entry name" value="YfhO"/>
    <property type="match status" value="1"/>
</dbReference>
<dbReference type="PANTHER" id="PTHR38454:SF1">
    <property type="entry name" value="INTEGRAL MEMBRANE PROTEIN"/>
    <property type="match status" value="1"/>
</dbReference>
<dbReference type="PANTHER" id="PTHR38454">
    <property type="entry name" value="INTEGRAL MEMBRANE PROTEIN-RELATED"/>
    <property type="match status" value="1"/>
</dbReference>
<dbReference type="OrthoDB" id="9815466at2"/>
<evidence type="ECO:0000313" key="1">
    <source>
        <dbReference type="EMBL" id="SUM44406.1"/>
    </source>
</evidence>
<dbReference type="InterPro" id="IPR018580">
    <property type="entry name" value="Uncharacterised_YfhO"/>
</dbReference>
<protein>
    <submittedName>
        <fullName evidence="1">Integral membrane protein</fullName>
    </submittedName>
</protein>
<evidence type="ECO:0000313" key="2">
    <source>
        <dbReference type="Proteomes" id="UP000254047"/>
    </source>
</evidence>
<dbReference type="EMBL" id="UHDO01000001">
    <property type="protein sequence ID" value="SUM44406.1"/>
    <property type="molecule type" value="Genomic_DNA"/>
</dbReference>
<dbReference type="Proteomes" id="UP000254047">
    <property type="component" value="Unassembled WGS sequence"/>
</dbReference>
<reference evidence="1 2" key="1">
    <citation type="submission" date="2018-06" db="EMBL/GenBank/DDBJ databases">
        <authorList>
            <consortium name="Pathogen Informatics"/>
            <person name="Doyle S."/>
        </authorList>
    </citation>
    <scope>NUCLEOTIDE SEQUENCE [LARGE SCALE GENOMIC DNA]</scope>
    <source>
        <strain evidence="1 2">NCTC13830</strain>
    </source>
</reference>
<accession>A0A380G1P5</accession>
<proteinExistence type="predicted"/>
<gene>
    <name evidence="1" type="ORF">NCTC13830_01808</name>
</gene>
<dbReference type="AlphaFoldDB" id="A0A380G1P5"/>
<name>A0A380G1P5_9STAP</name>
<sequence>MIKKVWTKPLWTFGFIFIVANLVSLAIYYPFIRDYIREGYVFSGSGDGFRQMMPFQLYLYEHFTQFKGFYDQSFGLGGDYVKGLAYYYSLSPIMWVNFIFIWLGETLFNWNPHQIDFWPLNQLIVAYIRTIITFICAFYCFRWLKLKPAPLLIATISYGASTLILYYNFTWSFYGDLLIFLPLSIWGMERFFQQRKIGLFIFSVALTLFSNFYFSYYQAIVLGIYFLLRLIFTYRYDIVSRWQKFYLLACGAILALLSSILGFYTGVSSFLNNDRQQNNEFNISLFTDLTQNKYYIFSNGFYITVSIIALVALLSFKLYKHYYYRIFAIITWFLLIGSLSQYFDSAFNGFSLPQRRWVYFLSFSTSVLIALFIQHLSELSLKQYLFAAVLVFIFGILKLIFAEGYVHWMVVPLALMIILAFLIWKKKWLTKPSILVAIVLIFVVQQVVLTHDSRERTIDPYATTMKTVHDSSYHNKALANKINHINDASNDPFHRIDYMSMYALNSPFIYHYNGISLYSSIFDGSILNYYDKLMQINMPVDKNSTYRYLGNRANLEAMWDVQDRFRHPDDLNMPYGFEKAETITEDKDTLLHSKNKIDYPAAHVTDKIYNASDLKSPLDREQAMLQGVVLDGNAKKANTSFKRNDNLLNEAEESLNNATWQNKNHLKVTKDDGGVTLSLPQSVADKYKDMYVEMDVELLAPDKAHDVGVNEYVQNRNALSYKYRRFVTPVTMRVKSSDKLNIHLSKGNYRLSVKGIYGENYDTLKRASKELEPVKVKDNRNGYTITKSKGASGYVVLPSVYADGMKAKVNGRDVNVEKANGIMTAIPVNKNDTHIRLTYTPPHLFTLIVLSVIGIIGSVIFSLWVKRKGQQSSKHHH</sequence>
<organism evidence="1 2">
    <name type="scientific">Staphylococcus petrasii</name>
    <dbReference type="NCBI Taxonomy" id="1276936"/>
    <lineage>
        <taxon>Bacteria</taxon>
        <taxon>Bacillati</taxon>
        <taxon>Bacillota</taxon>
        <taxon>Bacilli</taxon>
        <taxon>Bacillales</taxon>
        <taxon>Staphylococcaceae</taxon>
        <taxon>Staphylococcus</taxon>
    </lineage>
</organism>
<dbReference type="RefSeq" id="WP_103297860.1">
    <property type="nucleotide sequence ID" value="NZ_PPQT01000038.1"/>
</dbReference>